<evidence type="ECO:0000313" key="3">
    <source>
        <dbReference type="Proteomes" id="UP000283090"/>
    </source>
</evidence>
<dbReference type="Proteomes" id="UP000283090">
    <property type="component" value="Unassembled WGS sequence"/>
</dbReference>
<organism evidence="2 3">
    <name type="scientific">Arthrobotrys flagrans</name>
    <name type="common">Nematode-trapping fungus</name>
    <name type="synonym">Trichothecium flagrans</name>
    <dbReference type="NCBI Taxonomy" id="97331"/>
    <lineage>
        <taxon>Eukaryota</taxon>
        <taxon>Fungi</taxon>
        <taxon>Dikarya</taxon>
        <taxon>Ascomycota</taxon>
        <taxon>Pezizomycotina</taxon>
        <taxon>Orbiliomycetes</taxon>
        <taxon>Orbiliales</taxon>
        <taxon>Orbiliaceae</taxon>
        <taxon>Arthrobotrys</taxon>
    </lineage>
</organism>
<accession>A0A437A1J2</accession>
<evidence type="ECO:0000256" key="1">
    <source>
        <dbReference type="SAM" id="Phobius"/>
    </source>
</evidence>
<protein>
    <submittedName>
        <fullName evidence="2">Uncharacterized protein</fullName>
    </submittedName>
</protein>
<dbReference type="EMBL" id="SAEB01000006">
    <property type="protein sequence ID" value="RVD84996.1"/>
    <property type="molecule type" value="Genomic_DNA"/>
</dbReference>
<feature type="transmembrane region" description="Helical" evidence="1">
    <location>
        <begin position="57"/>
        <end position="75"/>
    </location>
</feature>
<keyword evidence="1" id="KW-1133">Transmembrane helix</keyword>
<keyword evidence="1" id="KW-0472">Membrane</keyword>
<gene>
    <name evidence="2" type="ORF">DFL_003331</name>
</gene>
<dbReference type="AlphaFoldDB" id="A0A437A1J2"/>
<dbReference type="RefSeq" id="XP_067490540.1">
    <property type="nucleotide sequence ID" value="XM_067632254.1"/>
</dbReference>
<dbReference type="GeneID" id="93585642"/>
<keyword evidence="1" id="KW-0812">Transmembrane</keyword>
<comment type="caution">
    <text evidence="2">The sequence shown here is derived from an EMBL/GenBank/DDBJ whole genome shotgun (WGS) entry which is preliminary data.</text>
</comment>
<sequence>MSSPAEKSHHCIASHLWSLYRCLLANPIVSKERARWKKRLAGLPCGYRDKPLRPSRATITTASFVLLTVLGLGLIEGTGVRLGEYTGRTSRGKRHRRRCSFRVI</sequence>
<reference evidence="2 3" key="1">
    <citation type="submission" date="2019-01" db="EMBL/GenBank/DDBJ databases">
        <title>Intercellular communication is required for trap formation in the nematode-trapping fungus Duddingtonia flagrans.</title>
        <authorList>
            <person name="Youssar L."/>
            <person name="Wernet V."/>
            <person name="Hensel N."/>
            <person name="Hildebrandt H.-G."/>
            <person name="Fischer R."/>
        </authorList>
    </citation>
    <scope>NUCLEOTIDE SEQUENCE [LARGE SCALE GENOMIC DNA]</scope>
    <source>
        <strain evidence="2 3">CBS H-5679</strain>
    </source>
</reference>
<evidence type="ECO:0000313" key="2">
    <source>
        <dbReference type="EMBL" id="RVD84996.1"/>
    </source>
</evidence>
<proteinExistence type="predicted"/>
<keyword evidence="3" id="KW-1185">Reference proteome</keyword>
<dbReference type="VEuPathDB" id="FungiDB:DFL_003331"/>
<name>A0A437A1J2_ARTFL</name>